<organism evidence="2 3">
    <name type="scientific">Vespula germanica</name>
    <name type="common">German yellow jacket</name>
    <name type="synonym">Paravespula germanica</name>
    <dbReference type="NCBI Taxonomy" id="30212"/>
    <lineage>
        <taxon>Eukaryota</taxon>
        <taxon>Metazoa</taxon>
        <taxon>Ecdysozoa</taxon>
        <taxon>Arthropoda</taxon>
        <taxon>Hexapoda</taxon>
        <taxon>Insecta</taxon>
        <taxon>Pterygota</taxon>
        <taxon>Neoptera</taxon>
        <taxon>Endopterygota</taxon>
        <taxon>Hymenoptera</taxon>
        <taxon>Apocrita</taxon>
        <taxon>Aculeata</taxon>
        <taxon>Vespoidea</taxon>
        <taxon>Vespidae</taxon>
        <taxon>Vespinae</taxon>
        <taxon>Vespula</taxon>
    </lineage>
</organism>
<accession>A0A834MSJ1</accession>
<comment type="caution">
    <text evidence="2">The sequence shown here is derived from an EMBL/GenBank/DDBJ whole genome shotgun (WGS) entry which is preliminary data.</text>
</comment>
<protein>
    <submittedName>
        <fullName evidence="2">Uncharacterized protein</fullName>
    </submittedName>
</protein>
<reference evidence="2" key="1">
    <citation type="journal article" date="2020" name="G3 (Bethesda)">
        <title>High-Quality Assemblies for Three Invasive Social Wasps from the &lt;i&gt;Vespula&lt;/i&gt; Genus.</title>
        <authorList>
            <person name="Harrop T.W.R."/>
            <person name="Guhlin J."/>
            <person name="McLaughlin G.M."/>
            <person name="Permina E."/>
            <person name="Stockwell P."/>
            <person name="Gilligan J."/>
            <person name="Le Lec M.F."/>
            <person name="Gruber M.A.M."/>
            <person name="Quinn O."/>
            <person name="Lovegrove M."/>
            <person name="Duncan E.J."/>
            <person name="Remnant E.J."/>
            <person name="Van Eeckhoven J."/>
            <person name="Graham B."/>
            <person name="Knapp R.A."/>
            <person name="Langford K.W."/>
            <person name="Kronenberg Z."/>
            <person name="Press M.O."/>
            <person name="Eacker S.M."/>
            <person name="Wilson-Rankin E.E."/>
            <person name="Purcell J."/>
            <person name="Lester P.J."/>
            <person name="Dearden P.K."/>
        </authorList>
    </citation>
    <scope>NUCLEOTIDE SEQUENCE</scope>
    <source>
        <strain evidence="2">Linc-1</strain>
    </source>
</reference>
<evidence type="ECO:0000256" key="1">
    <source>
        <dbReference type="SAM" id="MobiDB-lite"/>
    </source>
</evidence>
<dbReference type="EMBL" id="JACSDZ010000018">
    <property type="protein sequence ID" value="KAF7383747.1"/>
    <property type="molecule type" value="Genomic_DNA"/>
</dbReference>
<feature type="region of interest" description="Disordered" evidence="1">
    <location>
        <begin position="85"/>
        <end position="113"/>
    </location>
</feature>
<evidence type="ECO:0000313" key="2">
    <source>
        <dbReference type="EMBL" id="KAF7383747.1"/>
    </source>
</evidence>
<dbReference type="AlphaFoldDB" id="A0A834MSJ1"/>
<evidence type="ECO:0000313" key="3">
    <source>
        <dbReference type="Proteomes" id="UP000617340"/>
    </source>
</evidence>
<sequence>MEETCRQPRRKQKTSDIMEKSTAALLPDASDVFVTLTIKANIRRESSVKIMQDFVASNRNNTCLYTTDIGDSNCVSGMGTSGQTSSVSYSSVSQSSDGGVCMSGSGLPNTGGM</sequence>
<name>A0A834MSJ1_VESGE</name>
<gene>
    <name evidence="2" type="ORF">HZH68_014504</name>
</gene>
<feature type="compositionally biased region" description="Low complexity" evidence="1">
    <location>
        <begin position="85"/>
        <end position="96"/>
    </location>
</feature>
<proteinExistence type="predicted"/>
<dbReference type="Proteomes" id="UP000617340">
    <property type="component" value="Unassembled WGS sequence"/>
</dbReference>
<keyword evidence="3" id="KW-1185">Reference proteome</keyword>